<accession>A0A9J6BK30</accession>
<feature type="signal peptide" evidence="1">
    <location>
        <begin position="1"/>
        <end position="23"/>
    </location>
</feature>
<gene>
    <name evidence="3" type="ORF">PVAND_000374</name>
</gene>
<comment type="caution">
    <text evidence="3">The sequence shown here is derived from an EMBL/GenBank/DDBJ whole genome shotgun (WGS) entry which is preliminary data.</text>
</comment>
<dbReference type="AlphaFoldDB" id="A0A9J6BK30"/>
<dbReference type="SMART" id="SM00457">
    <property type="entry name" value="MACPF"/>
    <property type="match status" value="1"/>
</dbReference>
<organism evidence="3 4">
    <name type="scientific">Polypedilum vanderplanki</name>
    <name type="common">Sleeping chironomid midge</name>
    <dbReference type="NCBI Taxonomy" id="319348"/>
    <lineage>
        <taxon>Eukaryota</taxon>
        <taxon>Metazoa</taxon>
        <taxon>Ecdysozoa</taxon>
        <taxon>Arthropoda</taxon>
        <taxon>Hexapoda</taxon>
        <taxon>Insecta</taxon>
        <taxon>Pterygota</taxon>
        <taxon>Neoptera</taxon>
        <taxon>Endopterygota</taxon>
        <taxon>Diptera</taxon>
        <taxon>Nematocera</taxon>
        <taxon>Chironomoidea</taxon>
        <taxon>Chironomidae</taxon>
        <taxon>Chironominae</taxon>
        <taxon>Polypedilum</taxon>
        <taxon>Polypedilum</taxon>
    </lineage>
</organism>
<evidence type="ECO:0000313" key="4">
    <source>
        <dbReference type="Proteomes" id="UP001107558"/>
    </source>
</evidence>
<dbReference type="OrthoDB" id="10060229at2759"/>
<sequence length="345" mass="39781">MTRSKWISLLALALISSAYTAKGQSESLLRVGKAINVFVRYGYLSISMKVISYNDTEKWIFKEPTKNIFQGLNIQETPEDNSKNFNGDFHMEFCDNKQQLFQAYFREFKIEQMSSPYKAFQSGWHAEISAKKLGINSSYIIGDTYSYVLVRVSRFRESAKLRKPIAPNQPIEASALEKIKNVTVGNTVSVLQFIEKFGSHYINSYVTGNSLYQVFVFNKQNYKHIKERLKSRGVLSLSKSDLYNFFAPWFAEHLGSIRCASGNSSVERWASRKLKLSYYLFTYNSLLKLHGSNSLLKALDELLGNEAILQLELKSLDVAFKDTDKRRWYQIILDNTIKLWEVNMS</sequence>
<protein>
    <recommendedName>
        <fullName evidence="2">MACPF domain-containing protein</fullName>
    </recommendedName>
</protein>
<feature type="chain" id="PRO_5039925117" description="MACPF domain-containing protein" evidence="1">
    <location>
        <begin position="24"/>
        <end position="345"/>
    </location>
</feature>
<dbReference type="Proteomes" id="UP001107558">
    <property type="component" value="Chromosome 3"/>
</dbReference>
<evidence type="ECO:0000259" key="2">
    <source>
        <dbReference type="SMART" id="SM00457"/>
    </source>
</evidence>
<dbReference type="EMBL" id="JADBJN010000003">
    <property type="protein sequence ID" value="KAG5670090.1"/>
    <property type="molecule type" value="Genomic_DNA"/>
</dbReference>
<proteinExistence type="predicted"/>
<reference evidence="3" key="1">
    <citation type="submission" date="2021-03" db="EMBL/GenBank/DDBJ databases">
        <title>Chromosome level genome of the anhydrobiotic midge Polypedilum vanderplanki.</title>
        <authorList>
            <person name="Yoshida Y."/>
            <person name="Kikawada T."/>
            <person name="Gusev O."/>
        </authorList>
    </citation>
    <scope>NUCLEOTIDE SEQUENCE</scope>
    <source>
        <strain evidence="3">NIAS01</strain>
        <tissue evidence="3">Whole body or cell culture</tissue>
    </source>
</reference>
<keyword evidence="1" id="KW-0732">Signal</keyword>
<evidence type="ECO:0000313" key="3">
    <source>
        <dbReference type="EMBL" id="KAG5670090.1"/>
    </source>
</evidence>
<evidence type="ECO:0000256" key="1">
    <source>
        <dbReference type="SAM" id="SignalP"/>
    </source>
</evidence>
<feature type="domain" description="MACPF" evidence="2">
    <location>
        <begin position="145"/>
        <end position="338"/>
    </location>
</feature>
<dbReference type="InterPro" id="IPR020864">
    <property type="entry name" value="MACPF"/>
</dbReference>
<keyword evidence="4" id="KW-1185">Reference proteome</keyword>
<name>A0A9J6BK30_POLVA</name>